<feature type="transmembrane region" description="Helical" evidence="7">
    <location>
        <begin position="966"/>
        <end position="984"/>
    </location>
</feature>
<feature type="transmembrane region" description="Helical" evidence="7">
    <location>
        <begin position="763"/>
        <end position="785"/>
    </location>
</feature>
<dbReference type="GO" id="GO:0005886">
    <property type="term" value="C:plasma membrane"/>
    <property type="evidence" value="ECO:0007669"/>
    <property type="project" value="UniProtKB-SubCell"/>
</dbReference>
<evidence type="ECO:0000256" key="7">
    <source>
        <dbReference type="SAM" id="Phobius"/>
    </source>
</evidence>
<evidence type="ECO:0000313" key="9">
    <source>
        <dbReference type="Proteomes" id="UP000187035"/>
    </source>
</evidence>
<feature type="transmembrane region" description="Helical" evidence="7">
    <location>
        <begin position="797"/>
        <end position="823"/>
    </location>
</feature>
<feature type="region of interest" description="Disordered" evidence="6">
    <location>
        <begin position="349"/>
        <end position="418"/>
    </location>
</feature>
<evidence type="ECO:0000313" key="8">
    <source>
        <dbReference type="EMBL" id="OMG33630.1"/>
    </source>
</evidence>
<evidence type="ECO:0000256" key="2">
    <source>
        <dbReference type="ARBA" id="ARBA00022475"/>
    </source>
</evidence>
<feature type="compositionally biased region" description="Low complexity" evidence="6">
    <location>
        <begin position="349"/>
        <end position="364"/>
    </location>
</feature>
<protein>
    <recommendedName>
        <fullName evidence="10">TIGR00374 family protein</fullName>
    </recommendedName>
</protein>
<keyword evidence="3 7" id="KW-0812">Transmembrane</keyword>
<feature type="transmembrane region" description="Helical" evidence="7">
    <location>
        <begin position="726"/>
        <end position="751"/>
    </location>
</feature>
<evidence type="ECO:0000256" key="1">
    <source>
        <dbReference type="ARBA" id="ARBA00004651"/>
    </source>
</evidence>
<dbReference type="EMBL" id="MSRR01000025">
    <property type="protein sequence ID" value="OMG33630.1"/>
    <property type="molecule type" value="Genomic_DNA"/>
</dbReference>
<dbReference type="Proteomes" id="UP000187035">
    <property type="component" value="Unassembled WGS sequence"/>
</dbReference>
<feature type="transmembrane region" description="Helical" evidence="7">
    <location>
        <begin position="100"/>
        <end position="122"/>
    </location>
</feature>
<feature type="transmembrane region" description="Helical" evidence="7">
    <location>
        <begin position="176"/>
        <end position="198"/>
    </location>
</feature>
<dbReference type="InterPro" id="IPR011009">
    <property type="entry name" value="Kinase-like_dom_sf"/>
</dbReference>
<evidence type="ECO:0000256" key="3">
    <source>
        <dbReference type="ARBA" id="ARBA00022692"/>
    </source>
</evidence>
<organism evidence="8 9">
    <name type="scientific">Actinomyces naeslundii</name>
    <dbReference type="NCBI Taxonomy" id="1655"/>
    <lineage>
        <taxon>Bacteria</taxon>
        <taxon>Bacillati</taxon>
        <taxon>Actinomycetota</taxon>
        <taxon>Actinomycetes</taxon>
        <taxon>Actinomycetales</taxon>
        <taxon>Actinomycetaceae</taxon>
        <taxon>Actinomyces</taxon>
    </lineage>
</organism>
<keyword evidence="5 7" id="KW-0472">Membrane</keyword>
<evidence type="ECO:0000256" key="4">
    <source>
        <dbReference type="ARBA" id="ARBA00022989"/>
    </source>
</evidence>
<accession>A0A854D399</accession>
<dbReference type="Pfam" id="PF03706">
    <property type="entry name" value="LPG_synthase_TM"/>
    <property type="match status" value="1"/>
</dbReference>
<dbReference type="PANTHER" id="PTHR39087">
    <property type="entry name" value="UPF0104 MEMBRANE PROTEIN MJ1595"/>
    <property type="match status" value="1"/>
</dbReference>
<feature type="transmembrane region" description="Helical" evidence="7">
    <location>
        <begin position="908"/>
        <end position="927"/>
    </location>
</feature>
<feature type="transmembrane region" description="Helical" evidence="7">
    <location>
        <begin position="939"/>
        <end position="960"/>
    </location>
</feature>
<gene>
    <name evidence="8" type="ORF">BKH33_10990</name>
</gene>
<keyword evidence="2" id="KW-1003">Cell membrane</keyword>
<dbReference type="SUPFAM" id="SSF56112">
    <property type="entry name" value="Protein kinase-like (PK-like)"/>
    <property type="match status" value="1"/>
</dbReference>
<feature type="transmembrane region" description="Helical" evidence="7">
    <location>
        <begin position="876"/>
        <end position="902"/>
    </location>
</feature>
<evidence type="ECO:0000256" key="5">
    <source>
        <dbReference type="ARBA" id="ARBA00023136"/>
    </source>
</evidence>
<feature type="transmembrane region" description="Helical" evidence="7">
    <location>
        <begin position="218"/>
        <end position="235"/>
    </location>
</feature>
<feature type="transmembrane region" description="Helical" evidence="7">
    <location>
        <begin position="142"/>
        <end position="164"/>
    </location>
</feature>
<sequence length="993" mass="102971">MTDAAPGSPSSSAGLTDAPALTEPPAAPPTAATEASASSAASSPASTPSAGSASTSPVGIPVIGVAPASEPAPASDPASPCSTTLLVDTTAHRLRRTEDLLDLTLTLLGIGAVLILAIYARQTTTGVTQDVQNALAVVLRRILVFPLQAVEGLTTFIVPLAVLLDRLLRRSWRSCGQAVLSGIAGYAVAVAAMTGLVMWGPTALVMGLTVTASGTAQLGVSTVFASMAGLLTGAGDRNSSTTMRSGWAALWVILGMAVLRGALTLPGAVLSLLLGRSVGLLVRYVFGVEDRRAHGVTLVRALRRAGIDAVRVVRMDRAPGARAWVVTTDAPLGYTEQVREQVRENPLAAGASTDDAGSASASIAPPAPQVPADDDAGAAAPTTEPAAEPTAALASPPTASPLDPTPSDSADSSGANTIRPATDVDLAAVLAEASSDALSQERASVHRMYAVWDSAGERRNVTLLDADRQVAGFLSNIWDQIRVKGLSPTRDLSLRPAAEHAALMTMEARRARVRTPGLLGMAEAAESVLLVTDHVVGARSIRDLGAEVDDDVLDQLWSQLQQAHAAGLAHGSIDASSVVVDESGRLWLLDWASGETISSELSRRVDLAQALALTALTVGAERAIDAASRSLTTAQLASIAPMLQRVVLPRQTREVMGRRGASRQVLQDLRDALVALTPTADAEPARLNRFSTRTVLMAVVALVAVWTLLAQLDFQQVSAAVSQANIWWMLAALAFSVATYVGAGLTLVAFSPERLSLWRSTEVHLASAVVSLVAPAGVGGAAINLRFLNRKGVPTAVGVATVALVQVVQFIVTVVLLVVLAAMTGQSTGLTLPSGWVLVAAGAIVVVAAVILVIPQARTWAWAKIEPTYRQVWPRLVWVMSNPMRLALGVGGALMLSLSYILSFSASLWSFGYTVPFAVLAITYLASNTVGSIVPSPGGIGPVELALTAGLVAAGVPYGVALSTAIVYRLVTFWIPIPVGWLSLQRLQKVGDL</sequence>
<evidence type="ECO:0008006" key="10">
    <source>
        <dbReference type="Google" id="ProtNLM"/>
    </source>
</evidence>
<comment type="caution">
    <text evidence="8">The sequence shown here is derived from an EMBL/GenBank/DDBJ whole genome shotgun (WGS) entry which is preliminary data.</text>
</comment>
<dbReference type="PANTHER" id="PTHR39087:SF2">
    <property type="entry name" value="UPF0104 MEMBRANE PROTEIN MJ1595"/>
    <property type="match status" value="1"/>
</dbReference>
<proteinExistence type="predicted"/>
<feature type="transmembrane region" description="Helical" evidence="7">
    <location>
        <begin position="695"/>
        <end position="714"/>
    </location>
</feature>
<evidence type="ECO:0000256" key="6">
    <source>
        <dbReference type="SAM" id="MobiDB-lite"/>
    </source>
</evidence>
<dbReference type="InterPro" id="IPR022791">
    <property type="entry name" value="L-PG_synthase/AglD"/>
</dbReference>
<dbReference type="AlphaFoldDB" id="A0A854D399"/>
<name>A0A854D399_ACTNA</name>
<keyword evidence="4 7" id="KW-1133">Transmembrane helix</keyword>
<feature type="compositionally biased region" description="Low complexity" evidence="6">
    <location>
        <begin position="377"/>
        <end position="415"/>
    </location>
</feature>
<dbReference type="GeneID" id="64256270"/>
<dbReference type="RefSeq" id="WP_076142742.1">
    <property type="nucleotide sequence ID" value="NZ_CP066049.1"/>
</dbReference>
<feature type="region of interest" description="Disordered" evidence="6">
    <location>
        <begin position="1"/>
        <end position="55"/>
    </location>
</feature>
<feature type="transmembrane region" description="Helical" evidence="7">
    <location>
        <begin position="835"/>
        <end position="855"/>
    </location>
</feature>
<feature type="transmembrane region" description="Helical" evidence="7">
    <location>
        <begin position="247"/>
        <end position="274"/>
    </location>
</feature>
<comment type="subcellular location">
    <subcellularLocation>
        <location evidence="1">Cell membrane</location>
        <topology evidence="1">Multi-pass membrane protein</topology>
    </subcellularLocation>
</comment>
<reference evidence="8 9" key="1">
    <citation type="submission" date="2016-12" db="EMBL/GenBank/DDBJ databases">
        <title>Genomic comparison of strains in the 'Actinomyces naeslundii' group.</title>
        <authorList>
            <person name="Mughal S.R."/>
            <person name="Do T."/>
            <person name="Gilbert S.C."/>
            <person name="Witherden E.A."/>
            <person name="Didelot X."/>
            <person name="Beighton D."/>
        </authorList>
    </citation>
    <scope>NUCLEOTIDE SEQUENCE [LARGE SCALE GENOMIC DNA]</scope>
    <source>
        <strain evidence="8 9">NCTC 10301</strain>
    </source>
</reference>